<accession>A0A2I1PDT1</accession>
<reference evidence="7 8" key="1">
    <citation type="submission" date="2017-12" db="EMBL/GenBank/DDBJ databases">
        <title>Phylogenetic diversity of female urinary microbiome.</title>
        <authorList>
            <person name="Thomas-White K."/>
            <person name="Wolfe A.J."/>
        </authorList>
    </citation>
    <scope>NUCLEOTIDE SEQUENCE [LARGE SCALE GENOMIC DNA]</scope>
    <source>
        <strain evidence="7 8">UMB1298</strain>
    </source>
</reference>
<organism evidence="7 8">
    <name type="scientific">Kytococcus schroeteri</name>
    <dbReference type="NCBI Taxonomy" id="138300"/>
    <lineage>
        <taxon>Bacteria</taxon>
        <taxon>Bacillati</taxon>
        <taxon>Actinomycetota</taxon>
        <taxon>Actinomycetes</taxon>
        <taxon>Micrococcales</taxon>
        <taxon>Kytococcaceae</taxon>
        <taxon>Kytococcus</taxon>
    </lineage>
</organism>
<dbReference type="Proteomes" id="UP000234206">
    <property type="component" value="Unassembled WGS sequence"/>
</dbReference>
<protein>
    <submittedName>
        <fullName evidence="7">Uncharacterized protein</fullName>
    </submittedName>
</protein>
<comment type="caution">
    <text evidence="7">The sequence shown here is derived from an EMBL/GenBank/DDBJ whole genome shotgun (WGS) entry which is preliminary data.</text>
</comment>
<dbReference type="InterPro" id="IPR058679">
    <property type="entry name" value="RlmG_N"/>
</dbReference>
<dbReference type="InterPro" id="IPR036291">
    <property type="entry name" value="NAD(P)-bd_dom_sf"/>
</dbReference>
<dbReference type="CDD" id="cd02440">
    <property type="entry name" value="AdoMet_MTases"/>
    <property type="match status" value="1"/>
</dbReference>
<evidence type="ECO:0000256" key="1">
    <source>
        <dbReference type="ARBA" id="ARBA00022490"/>
    </source>
</evidence>
<evidence type="ECO:0000259" key="5">
    <source>
        <dbReference type="Pfam" id="PF05175"/>
    </source>
</evidence>
<keyword evidence="2" id="KW-0698">rRNA processing</keyword>
<feature type="domain" description="Methyltransferase small" evidence="5">
    <location>
        <begin position="169"/>
        <end position="338"/>
    </location>
</feature>
<dbReference type="InterPro" id="IPR029063">
    <property type="entry name" value="SAM-dependent_MTases_sf"/>
</dbReference>
<name>A0A2I1PDT1_9MICO</name>
<dbReference type="SUPFAM" id="SSF53335">
    <property type="entry name" value="S-adenosyl-L-methionine-dependent methyltransferases"/>
    <property type="match status" value="1"/>
</dbReference>
<keyword evidence="8" id="KW-1185">Reference proteome</keyword>
<dbReference type="GO" id="GO:0032259">
    <property type="term" value="P:methylation"/>
    <property type="evidence" value="ECO:0007669"/>
    <property type="project" value="UniProtKB-KW"/>
</dbReference>
<dbReference type="PANTHER" id="PTHR47816">
    <property type="entry name" value="RIBOSOMAL RNA SMALL SUBUNIT METHYLTRANSFERASE C"/>
    <property type="match status" value="1"/>
</dbReference>
<evidence type="ECO:0000256" key="3">
    <source>
        <dbReference type="ARBA" id="ARBA00022603"/>
    </source>
</evidence>
<dbReference type="Pfam" id="PF26049">
    <property type="entry name" value="RLMG_N"/>
    <property type="match status" value="1"/>
</dbReference>
<dbReference type="GO" id="GO:0006364">
    <property type="term" value="P:rRNA processing"/>
    <property type="evidence" value="ECO:0007669"/>
    <property type="project" value="UniProtKB-KW"/>
</dbReference>
<sequence length="341" mass="35841">MSTPHSPSPCSPTGLDAVARLLLADGTALAPDAARVAVVDADAGLDVAAREVWPAVNAYRDRLDAGPSTDTLAEAVEGAELVLLDLPTSLDALEDIARTVATHAAPGVVLVAAGRSKHMTPRQNDVLGRAFEQVQAQRGVGKCRALHARGARPAEVPTPRTAEEQTTGLQLVAHGGVFNGPRLDRGTRLLLTTQGHWPEPDRARDALDLGCGNGVLTAVLARRGHRATGIDVSRAAVASTRATLAANDLDGTVHLADGLTGTPSASADLVVTNPPFHVGAAKDSAPTLAMLRDAARVLRPGGELWCVYNSHLPYRQVAREVFTQVLEVARDREFTVLRAVR</sequence>
<dbReference type="InterPro" id="IPR046977">
    <property type="entry name" value="RsmC/RlmG"/>
</dbReference>
<keyword evidence="4" id="KW-0808">Transferase</keyword>
<dbReference type="SUPFAM" id="SSF51735">
    <property type="entry name" value="NAD(P)-binding Rossmann-fold domains"/>
    <property type="match status" value="1"/>
</dbReference>
<keyword evidence="1" id="KW-0963">Cytoplasm</keyword>
<dbReference type="PANTHER" id="PTHR47816:SF4">
    <property type="entry name" value="RIBOSOMAL RNA SMALL SUBUNIT METHYLTRANSFERASE C"/>
    <property type="match status" value="1"/>
</dbReference>
<keyword evidence="3" id="KW-0489">Methyltransferase</keyword>
<dbReference type="PROSITE" id="PS00092">
    <property type="entry name" value="N6_MTASE"/>
    <property type="match status" value="1"/>
</dbReference>
<evidence type="ECO:0000313" key="8">
    <source>
        <dbReference type="Proteomes" id="UP000234206"/>
    </source>
</evidence>
<evidence type="ECO:0000313" key="7">
    <source>
        <dbReference type="EMBL" id="PKZ42776.1"/>
    </source>
</evidence>
<dbReference type="Gene3D" id="3.40.50.150">
    <property type="entry name" value="Vaccinia Virus protein VP39"/>
    <property type="match status" value="2"/>
</dbReference>
<gene>
    <name evidence="7" type="ORF">CYJ76_00500</name>
</gene>
<dbReference type="OrthoDB" id="29650at2"/>
<dbReference type="InterPro" id="IPR002052">
    <property type="entry name" value="DNA_methylase_N6_adenine_CS"/>
</dbReference>
<evidence type="ECO:0000259" key="6">
    <source>
        <dbReference type="Pfam" id="PF26049"/>
    </source>
</evidence>
<evidence type="ECO:0000256" key="4">
    <source>
        <dbReference type="ARBA" id="ARBA00022679"/>
    </source>
</evidence>
<feature type="domain" description="RlmG N-terminal" evidence="6">
    <location>
        <begin position="68"/>
        <end position="149"/>
    </location>
</feature>
<dbReference type="EMBL" id="PKIZ01000001">
    <property type="protein sequence ID" value="PKZ42776.1"/>
    <property type="molecule type" value="Genomic_DNA"/>
</dbReference>
<dbReference type="InterPro" id="IPR007848">
    <property type="entry name" value="Small_mtfrase_dom"/>
</dbReference>
<dbReference type="Pfam" id="PF05175">
    <property type="entry name" value="MTS"/>
    <property type="match status" value="1"/>
</dbReference>
<dbReference type="GO" id="GO:0003676">
    <property type="term" value="F:nucleic acid binding"/>
    <property type="evidence" value="ECO:0007669"/>
    <property type="project" value="InterPro"/>
</dbReference>
<dbReference type="RefSeq" id="WP_101848927.1">
    <property type="nucleotide sequence ID" value="NZ_PKIZ01000001.1"/>
</dbReference>
<dbReference type="GO" id="GO:0008757">
    <property type="term" value="F:S-adenosylmethionine-dependent methyltransferase activity"/>
    <property type="evidence" value="ECO:0007669"/>
    <property type="project" value="InterPro"/>
</dbReference>
<dbReference type="AlphaFoldDB" id="A0A2I1PDT1"/>
<evidence type="ECO:0000256" key="2">
    <source>
        <dbReference type="ARBA" id="ARBA00022552"/>
    </source>
</evidence>
<proteinExistence type="predicted"/>
<dbReference type="GO" id="GO:0008170">
    <property type="term" value="F:N-methyltransferase activity"/>
    <property type="evidence" value="ECO:0007669"/>
    <property type="project" value="UniProtKB-ARBA"/>
</dbReference>